<evidence type="ECO:0000313" key="4">
    <source>
        <dbReference type="EMBL" id="KAJ3490093.1"/>
    </source>
</evidence>
<dbReference type="Gene3D" id="3.40.50.1820">
    <property type="entry name" value="alpha/beta hydrolase"/>
    <property type="match status" value="1"/>
</dbReference>
<comment type="caution">
    <text evidence="4">The sequence shown here is derived from an EMBL/GenBank/DDBJ whole genome shotgun (WGS) entry which is preliminary data.</text>
</comment>
<evidence type="ECO:0000256" key="2">
    <source>
        <dbReference type="ARBA" id="ARBA00038334"/>
    </source>
</evidence>
<dbReference type="InterPro" id="IPR029058">
    <property type="entry name" value="AB_hydrolase_fold"/>
</dbReference>
<dbReference type="PRINTS" id="PR00412">
    <property type="entry name" value="EPOXHYDRLASE"/>
</dbReference>
<dbReference type="EMBL" id="JANAWD010000033">
    <property type="protein sequence ID" value="KAJ3490093.1"/>
    <property type="molecule type" value="Genomic_DNA"/>
</dbReference>
<feature type="domain" description="AB hydrolase-1" evidence="3">
    <location>
        <begin position="30"/>
        <end position="146"/>
    </location>
</feature>
<accession>A0AAD5YH95</accession>
<gene>
    <name evidence="4" type="ORF">NLI96_g1651</name>
</gene>
<dbReference type="Proteomes" id="UP001212997">
    <property type="component" value="Unassembled WGS sequence"/>
</dbReference>
<evidence type="ECO:0000256" key="1">
    <source>
        <dbReference type="ARBA" id="ARBA00022801"/>
    </source>
</evidence>
<reference evidence="4" key="1">
    <citation type="submission" date="2022-07" db="EMBL/GenBank/DDBJ databases">
        <title>Genome Sequence of Physisporinus lineatus.</title>
        <authorList>
            <person name="Buettner E."/>
        </authorList>
    </citation>
    <scope>NUCLEOTIDE SEQUENCE</scope>
    <source>
        <strain evidence="4">VT162</strain>
    </source>
</reference>
<dbReference type="AlphaFoldDB" id="A0AAD5YH95"/>
<dbReference type="SUPFAM" id="SSF53474">
    <property type="entry name" value="alpha/beta-Hydrolases"/>
    <property type="match status" value="1"/>
</dbReference>
<dbReference type="GO" id="GO:0016787">
    <property type="term" value="F:hydrolase activity"/>
    <property type="evidence" value="ECO:0007669"/>
    <property type="project" value="UniProtKB-KW"/>
</dbReference>
<evidence type="ECO:0000313" key="5">
    <source>
        <dbReference type="Proteomes" id="UP001212997"/>
    </source>
</evidence>
<sequence>MDPALYRDLKTSRGFNYHYYFSKAQGKRATLLFCHGFPSTSWDWRYLANYFQKQGYGIVVPDLLGYGGTSKPTDPTAYQHSLISKDLIDILDAEGIAQAIPVGHDWGSVVVSRLCNYFPERFIAYAFIAVPHNPPWPTLTMETLLAGTKAQFGYELYGYWLFFSEDGAAKILEDNWDSFISLMYPYEHTIWENNVCPTGAIKSALLSGFKKPLPSYLTEADKKRITDTLLGGGLAGPLCWYKVMTSGIQAKDDERAPLAQYFPPKSSPIFFGAAAKDGIALAALGKYVFTSEPYKEHNVTIRDFDGDHWIIFSHADEINRELGLWLENVVAPLRKAQL</sequence>
<dbReference type="Pfam" id="PF00561">
    <property type="entry name" value="Abhydrolase_1"/>
    <property type="match status" value="1"/>
</dbReference>
<protein>
    <recommendedName>
        <fullName evidence="3">AB hydrolase-1 domain-containing protein</fullName>
    </recommendedName>
</protein>
<dbReference type="InterPro" id="IPR000639">
    <property type="entry name" value="Epox_hydrolase-like"/>
</dbReference>
<keyword evidence="5" id="KW-1185">Reference proteome</keyword>
<dbReference type="PANTHER" id="PTHR43329">
    <property type="entry name" value="EPOXIDE HYDROLASE"/>
    <property type="match status" value="1"/>
</dbReference>
<comment type="similarity">
    <text evidence="2">Belongs to the AB hydrolase superfamily. Epoxide hydrolase family.</text>
</comment>
<keyword evidence="1" id="KW-0378">Hydrolase</keyword>
<evidence type="ECO:0000259" key="3">
    <source>
        <dbReference type="Pfam" id="PF00561"/>
    </source>
</evidence>
<proteinExistence type="inferred from homology"/>
<organism evidence="4 5">
    <name type="scientific">Meripilus lineatus</name>
    <dbReference type="NCBI Taxonomy" id="2056292"/>
    <lineage>
        <taxon>Eukaryota</taxon>
        <taxon>Fungi</taxon>
        <taxon>Dikarya</taxon>
        <taxon>Basidiomycota</taxon>
        <taxon>Agaricomycotina</taxon>
        <taxon>Agaricomycetes</taxon>
        <taxon>Polyporales</taxon>
        <taxon>Meripilaceae</taxon>
        <taxon>Meripilus</taxon>
    </lineage>
</organism>
<dbReference type="InterPro" id="IPR000073">
    <property type="entry name" value="AB_hydrolase_1"/>
</dbReference>
<name>A0AAD5YH95_9APHY</name>